<proteinExistence type="predicted"/>
<evidence type="ECO:0000313" key="2">
    <source>
        <dbReference type="EMBL" id="JAD19753.1"/>
    </source>
</evidence>
<dbReference type="AlphaFoldDB" id="A0A0A8Y4W3"/>
<accession>A0A0A8Y4W3</accession>
<dbReference type="EMBL" id="GBRH01278142">
    <property type="protein sequence ID" value="JAD19753.1"/>
    <property type="molecule type" value="Transcribed_RNA"/>
</dbReference>
<name>A0A0A8Y4W3_ARUDO</name>
<reference evidence="2" key="2">
    <citation type="journal article" date="2015" name="Data Brief">
        <title>Shoot transcriptome of the giant reed, Arundo donax.</title>
        <authorList>
            <person name="Barrero R.A."/>
            <person name="Guerrero F.D."/>
            <person name="Moolhuijzen P."/>
            <person name="Goolsby J.A."/>
            <person name="Tidwell J."/>
            <person name="Bellgard S.E."/>
            <person name="Bellgard M.I."/>
        </authorList>
    </citation>
    <scope>NUCLEOTIDE SEQUENCE</scope>
    <source>
        <tissue evidence="2">Shoot tissue taken approximately 20 cm above the soil surface</tissue>
    </source>
</reference>
<feature type="region of interest" description="Disordered" evidence="1">
    <location>
        <begin position="1"/>
        <end position="29"/>
    </location>
</feature>
<sequence length="81" mass="8792">MQCSAHRLPGLLFNSSHKRHGKPGGPGPCANTSSDRIASWGQLKLIPDYLADLSNLSHCICFAIVLELGDPFRCLHASFLC</sequence>
<reference evidence="2" key="1">
    <citation type="submission" date="2014-09" db="EMBL/GenBank/DDBJ databases">
        <authorList>
            <person name="Magalhaes I.L.F."/>
            <person name="Oliveira U."/>
            <person name="Santos F.R."/>
            <person name="Vidigal T.H.D.A."/>
            <person name="Brescovit A.D."/>
            <person name="Santos A.J."/>
        </authorList>
    </citation>
    <scope>NUCLEOTIDE SEQUENCE</scope>
    <source>
        <tissue evidence="2">Shoot tissue taken approximately 20 cm above the soil surface</tissue>
    </source>
</reference>
<protein>
    <submittedName>
        <fullName evidence="2">Uncharacterized protein</fullName>
    </submittedName>
</protein>
<evidence type="ECO:0000256" key="1">
    <source>
        <dbReference type="SAM" id="MobiDB-lite"/>
    </source>
</evidence>
<organism evidence="2">
    <name type="scientific">Arundo donax</name>
    <name type="common">Giant reed</name>
    <name type="synonym">Donax arundinaceus</name>
    <dbReference type="NCBI Taxonomy" id="35708"/>
    <lineage>
        <taxon>Eukaryota</taxon>
        <taxon>Viridiplantae</taxon>
        <taxon>Streptophyta</taxon>
        <taxon>Embryophyta</taxon>
        <taxon>Tracheophyta</taxon>
        <taxon>Spermatophyta</taxon>
        <taxon>Magnoliopsida</taxon>
        <taxon>Liliopsida</taxon>
        <taxon>Poales</taxon>
        <taxon>Poaceae</taxon>
        <taxon>PACMAD clade</taxon>
        <taxon>Arundinoideae</taxon>
        <taxon>Arundineae</taxon>
        <taxon>Arundo</taxon>
    </lineage>
</organism>